<dbReference type="SMART" id="SM00220">
    <property type="entry name" value="S_TKc"/>
    <property type="match status" value="1"/>
</dbReference>
<dbReference type="SUPFAM" id="SSF56112">
    <property type="entry name" value="Protein kinase-like (PK-like)"/>
    <property type="match status" value="1"/>
</dbReference>
<evidence type="ECO:0000256" key="4">
    <source>
        <dbReference type="ARBA" id="ARBA00022840"/>
    </source>
</evidence>
<protein>
    <recommendedName>
        <fullName evidence="7">Protein kinase domain-containing protein</fullName>
    </recommendedName>
</protein>
<feature type="region of interest" description="Disordered" evidence="6">
    <location>
        <begin position="1"/>
        <end position="200"/>
    </location>
</feature>
<evidence type="ECO:0000256" key="1">
    <source>
        <dbReference type="ARBA" id="ARBA00022679"/>
    </source>
</evidence>
<dbReference type="PANTHER" id="PTHR44329:SF288">
    <property type="entry name" value="MITOGEN-ACTIVATED PROTEIN KINASE KINASE KINASE 20"/>
    <property type="match status" value="1"/>
</dbReference>
<evidence type="ECO:0000256" key="2">
    <source>
        <dbReference type="ARBA" id="ARBA00022741"/>
    </source>
</evidence>
<dbReference type="InterPro" id="IPR017441">
    <property type="entry name" value="Protein_kinase_ATP_BS"/>
</dbReference>
<dbReference type="Pfam" id="PF00069">
    <property type="entry name" value="Pkinase"/>
    <property type="match status" value="1"/>
</dbReference>
<keyword evidence="2 5" id="KW-0547">Nucleotide-binding</keyword>
<dbReference type="PROSITE" id="PS50011">
    <property type="entry name" value="PROTEIN_KINASE_DOM"/>
    <property type="match status" value="1"/>
</dbReference>
<feature type="compositionally biased region" description="Low complexity" evidence="6">
    <location>
        <begin position="65"/>
        <end position="88"/>
    </location>
</feature>
<proteinExistence type="predicted"/>
<dbReference type="EMBL" id="JARTCD010000051">
    <property type="protein sequence ID" value="KAJ8655242.1"/>
    <property type="molecule type" value="Genomic_DNA"/>
</dbReference>
<evidence type="ECO:0000259" key="7">
    <source>
        <dbReference type="PROSITE" id="PS50011"/>
    </source>
</evidence>
<dbReference type="RefSeq" id="XP_058340155.1">
    <property type="nucleotide sequence ID" value="XM_058489107.1"/>
</dbReference>
<dbReference type="GO" id="GO:0005524">
    <property type="term" value="F:ATP binding"/>
    <property type="evidence" value="ECO:0007669"/>
    <property type="project" value="UniProtKB-UniRule"/>
</dbReference>
<keyword evidence="9" id="KW-1185">Reference proteome</keyword>
<dbReference type="GeneID" id="83216517"/>
<keyword evidence="3" id="KW-0418">Kinase</keyword>
<dbReference type="Gene3D" id="1.10.510.10">
    <property type="entry name" value="Transferase(Phosphotransferase) domain 1"/>
    <property type="match status" value="1"/>
</dbReference>
<gene>
    <name evidence="8" type="ORF">O0I10_009110</name>
</gene>
<dbReference type="Gene3D" id="3.30.200.20">
    <property type="entry name" value="Phosphorylase Kinase, domain 1"/>
    <property type="match status" value="1"/>
</dbReference>
<dbReference type="AlphaFoldDB" id="A0AAD7UXF2"/>
<accession>A0AAD7UXF2</accession>
<evidence type="ECO:0000313" key="8">
    <source>
        <dbReference type="EMBL" id="KAJ8655242.1"/>
    </source>
</evidence>
<feature type="domain" description="Protein kinase" evidence="7">
    <location>
        <begin position="212"/>
        <end position="479"/>
    </location>
</feature>
<dbReference type="PROSITE" id="PS00107">
    <property type="entry name" value="PROTEIN_KINASE_ATP"/>
    <property type="match status" value="1"/>
</dbReference>
<dbReference type="PANTHER" id="PTHR44329">
    <property type="entry name" value="SERINE/THREONINE-PROTEIN KINASE TNNI3K-RELATED"/>
    <property type="match status" value="1"/>
</dbReference>
<feature type="binding site" evidence="5">
    <location>
        <position position="245"/>
    </location>
    <ligand>
        <name>ATP</name>
        <dbReference type="ChEBI" id="CHEBI:30616"/>
    </ligand>
</feature>
<evidence type="ECO:0000256" key="5">
    <source>
        <dbReference type="PROSITE-ProRule" id="PRU10141"/>
    </source>
</evidence>
<dbReference type="InterPro" id="IPR011009">
    <property type="entry name" value="Kinase-like_dom_sf"/>
</dbReference>
<dbReference type="InterPro" id="IPR051681">
    <property type="entry name" value="Ser/Thr_Kinases-Pseudokinases"/>
</dbReference>
<name>A0AAD7UXF2_9FUNG</name>
<feature type="compositionally biased region" description="Polar residues" evidence="6">
    <location>
        <begin position="1"/>
        <end position="16"/>
    </location>
</feature>
<dbReference type="GO" id="GO:0004674">
    <property type="term" value="F:protein serine/threonine kinase activity"/>
    <property type="evidence" value="ECO:0007669"/>
    <property type="project" value="TreeGrafter"/>
</dbReference>
<keyword evidence="4 5" id="KW-0067">ATP-binding</keyword>
<sequence length="497" mass="56050">MLTRSSNNSIRQTNATPEWAQQPDDFTPVPQSNGAVMKQKETMPLGERTSLPLHSISTEHRYMRSSNSSSSSGGFGSSSSTSNSNSSSPRPSHERIMEPGEFDDLVNDKHYLSSADEVDEEDMESGHDAGSSSENDEDMVSSLSTTKRRRKRPALLSRSNRQKRQKRPVSSHRRRQKPSKSKSTSNNNNNNNNDHHAITMPPITLSIDPEDLKLKRVLGEGQMGMVMLAEYQSVPVACKFRRAKKHKQTFEDAITRELAFAARLSVCPYMNPCIGILRCKQTRGGRLVPGDDLYIVQRYYENGDLRDYMENLQDNYLHESQVLQIALTLFAGLADAHRMNIGILDLKLENILIDSCGSAWITDFGSCVELRGDDDWIDLRYVGVQWTKAVAAPEMLHQHSFSKKSDVFMAVSIIAEALTPQLSDEEFSESVLTRAKNGTVKFNPKKIHPMYRHFVPILQSALKNDPDDRPSAQQIYKVLLEMRDRSMTDGIHQRTVT</sequence>
<dbReference type="InterPro" id="IPR000719">
    <property type="entry name" value="Prot_kinase_dom"/>
</dbReference>
<keyword evidence="1" id="KW-0808">Transferase</keyword>
<dbReference type="Proteomes" id="UP001234581">
    <property type="component" value="Unassembled WGS sequence"/>
</dbReference>
<evidence type="ECO:0000256" key="3">
    <source>
        <dbReference type="ARBA" id="ARBA00022777"/>
    </source>
</evidence>
<evidence type="ECO:0000313" key="9">
    <source>
        <dbReference type="Proteomes" id="UP001234581"/>
    </source>
</evidence>
<dbReference type="CDD" id="cd00180">
    <property type="entry name" value="PKc"/>
    <property type="match status" value="1"/>
</dbReference>
<evidence type="ECO:0000256" key="6">
    <source>
        <dbReference type="SAM" id="MobiDB-lite"/>
    </source>
</evidence>
<reference evidence="8 9" key="1">
    <citation type="submission" date="2023-03" db="EMBL/GenBank/DDBJ databases">
        <title>Genome sequence of Lichtheimia ornata CBS 291.66.</title>
        <authorList>
            <person name="Mohabir J.T."/>
            <person name="Shea T.P."/>
            <person name="Kurbessoian T."/>
            <person name="Berby B."/>
            <person name="Fontaine J."/>
            <person name="Livny J."/>
            <person name="Gnirke A."/>
            <person name="Stajich J.E."/>
            <person name="Cuomo C.A."/>
        </authorList>
    </citation>
    <scope>NUCLEOTIDE SEQUENCE [LARGE SCALE GENOMIC DNA]</scope>
    <source>
        <strain evidence="8">CBS 291.66</strain>
    </source>
</reference>
<organism evidence="8 9">
    <name type="scientific">Lichtheimia ornata</name>
    <dbReference type="NCBI Taxonomy" id="688661"/>
    <lineage>
        <taxon>Eukaryota</taxon>
        <taxon>Fungi</taxon>
        <taxon>Fungi incertae sedis</taxon>
        <taxon>Mucoromycota</taxon>
        <taxon>Mucoromycotina</taxon>
        <taxon>Mucoromycetes</taxon>
        <taxon>Mucorales</taxon>
        <taxon>Lichtheimiaceae</taxon>
        <taxon>Lichtheimia</taxon>
    </lineage>
</organism>
<feature type="compositionally biased region" description="Basic residues" evidence="6">
    <location>
        <begin position="160"/>
        <end position="180"/>
    </location>
</feature>
<comment type="caution">
    <text evidence="8">The sequence shown here is derived from an EMBL/GenBank/DDBJ whole genome shotgun (WGS) entry which is preliminary data.</text>
</comment>